<dbReference type="GO" id="GO:0046983">
    <property type="term" value="F:protein dimerization activity"/>
    <property type="evidence" value="ECO:0007669"/>
    <property type="project" value="InterPro"/>
</dbReference>
<evidence type="ECO:0000259" key="10">
    <source>
        <dbReference type="Pfam" id="PF02518"/>
    </source>
</evidence>
<keyword evidence="7" id="KW-0067">ATP-binding</keyword>
<dbReference type="InterPro" id="IPR036890">
    <property type="entry name" value="HATPase_C_sf"/>
</dbReference>
<keyword evidence="5" id="KW-0547">Nucleotide-binding</keyword>
<dbReference type="GO" id="GO:0016020">
    <property type="term" value="C:membrane"/>
    <property type="evidence" value="ECO:0007669"/>
    <property type="project" value="InterPro"/>
</dbReference>
<dbReference type="EC" id="2.7.13.3" evidence="2"/>
<evidence type="ECO:0000259" key="11">
    <source>
        <dbReference type="Pfam" id="PF07730"/>
    </source>
</evidence>
<dbReference type="InterPro" id="IPR050482">
    <property type="entry name" value="Sensor_HK_TwoCompSys"/>
</dbReference>
<dbReference type="PANTHER" id="PTHR24421:SF10">
    <property type="entry name" value="NITRATE_NITRITE SENSOR PROTEIN NARQ"/>
    <property type="match status" value="1"/>
</dbReference>
<keyword evidence="9" id="KW-1133">Transmembrane helix</keyword>
<keyword evidence="8" id="KW-0902">Two-component regulatory system</keyword>
<dbReference type="InterPro" id="IPR003594">
    <property type="entry name" value="HATPase_dom"/>
</dbReference>
<feature type="transmembrane region" description="Helical" evidence="9">
    <location>
        <begin position="93"/>
        <end position="112"/>
    </location>
</feature>
<dbReference type="SUPFAM" id="SSF55874">
    <property type="entry name" value="ATPase domain of HSP90 chaperone/DNA topoisomerase II/histidine kinase"/>
    <property type="match status" value="1"/>
</dbReference>
<dbReference type="STRING" id="490629.SAMN05216266_12854"/>
<evidence type="ECO:0000256" key="4">
    <source>
        <dbReference type="ARBA" id="ARBA00022679"/>
    </source>
</evidence>
<feature type="transmembrane region" description="Helical" evidence="9">
    <location>
        <begin position="118"/>
        <end position="137"/>
    </location>
</feature>
<evidence type="ECO:0000256" key="6">
    <source>
        <dbReference type="ARBA" id="ARBA00022777"/>
    </source>
</evidence>
<evidence type="ECO:0000256" key="1">
    <source>
        <dbReference type="ARBA" id="ARBA00000085"/>
    </source>
</evidence>
<dbReference type="Pfam" id="PF07730">
    <property type="entry name" value="HisKA_3"/>
    <property type="match status" value="1"/>
</dbReference>
<keyword evidence="13" id="KW-1185">Reference proteome</keyword>
<feature type="domain" description="Histidine kinase/HSP90-like ATPase" evidence="10">
    <location>
        <begin position="279"/>
        <end position="369"/>
    </location>
</feature>
<evidence type="ECO:0000256" key="3">
    <source>
        <dbReference type="ARBA" id="ARBA00022553"/>
    </source>
</evidence>
<feature type="domain" description="Signal transduction histidine kinase subgroup 3 dimerisation and phosphoacceptor" evidence="11">
    <location>
        <begin position="173"/>
        <end position="238"/>
    </location>
</feature>
<proteinExistence type="predicted"/>
<dbReference type="GO" id="GO:0000155">
    <property type="term" value="F:phosphorelay sensor kinase activity"/>
    <property type="evidence" value="ECO:0007669"/>
    <property type="project" value="InterPro"/>
</dbReference>
<dbReference type="PANTHER" id="PTHR24421">
    <property type="entry name" value="NITRATE/NITRITE SENSOR PROTEIN NARX-RELATED"/>
    <property type="match status" value="1"/>
</dbReference>
<protein>
    <recommendedName>
        <fullName evidence="2">histidine kinase</fullName>
        <ecNumber evidence="2">2.7.13.3</ecNumber>
    </recommendedName>
</protein>
<comment type="catalytic activity">
    <reaction evidence="1">
        <text>ATP + protein L-histidine = ADP + protein N-phospho-L-histidine.</text>
        <dbReference type="EC" id="2.7.13.3"/>
    </reaction>
</comment>
<evidence type="ECO:0000256" key="5">
    <source>
        <dbReference type="ARBA" id="ARBA00022741"/>
    </source>
</evidence>
<evidence type="ECO:0000313" key="13">
    <source>
        <dbReference type="Proteomes" id="UP000243799"/>
    </source>
</evidence>
<feature type="transmembrane region" description="Helical" evidence="9">
    <location>
        <begin position="400"/>
        <end position="424"/>
    </location>
</feature>
<dbReference type="Pfam" id="PF02518">
    <property type="entry name" value="HATPase_c"/>
    <property type="match status" value="1"/>
</dbReference>
<reference evidence="13" key="1">
    <citation type="submission" date="2016-10" db="EMBL/GenBank/DDBJ databases">
        <authorList>
            <person name="Varghese N."/>
            <person name="Submissions S."/>
        </authorList>
    </citation>
    <scope>NUCLEOTIDE SEQUENCE [LARGE SCALE GENOMIC DNA]</scope>
    <source>
        <strain evidence="13">CGMCC 4.3568</strain>
    </source>
</reference>
<keyword evidence="9" id="KW-0812">Transmembrane</keyword>
<dbReference type="GO" id="GO:0005524">
    <property type="term" value="F:ATP binding"/>
    <property type="evidence" value="ECO:0007669"/>
    <property type="project" value="UniProtKB-KW"/>
</dbReference>
<evidence type="ECO:0000256" key="2">
    <source>
        <dbReference type="ARBA" id="ARBA00012438"/>
    </source>
</evidence>
<sequence>MLLFDVVVWALICLLVIYETRRNPNQWELVGGLLVTTVALASSRRLPLLSVVAAAASSLAVLPNYLGRFPVWPLLLMLVTGYLAGRRMEHAKAAVLSFAGVALAGLPFAYFIGEDVVGSWLSLVATLLFAIFVPWHLGRYLRLRENLARTGWERAERLEHEQRVAAEQARLRERARIATDMHDSLGHELSLIALRAGALEVSAHLDERDRTAAGELRESAAAATDRLHEIIGVLRADDEGAPVRPADEAISELVERVAASGMAVAHRIEPFGCAPPMVELAARRVVQEGLTNAAKHAPGAAVRVGVRQSGRETEVSVVNDPPPAGPLPGVPSGGWGLTGLRERVRLLGGSLRAGPDTGGGFEVVAVLPHDAPAQDPADGVTDSESARQLAGQRRQLRLTLINAVVLPLGVLIAMFAISAAYYLINMFGSVLAAGDYERMRIGQSRAELAPVLPAQQRLDRPDLAEPPTREGAVCEYYGTDAGVLGTSGDVYRLCFERGELVSKDVLLNLTGEVNK</sequence>
<dbReference type="EMBL" id="FOKG01000028">
    <property type="protein sequence ID" value="SFB61626.1"/>
    <property type="molecule type" value="Genomic_DNA"/>
</dbReference>
<dbReference type="CDD" id="cd16917">
    <property type="entry name" value="HATPase_UhpB-NarQ-NarX-like"/>
    <property type="match status" value="1"/>
</dbReference>
<gene>
    <name evidence="12" type="ORF">SAMN05216266_12854</name>
</gene>
<dbReference type="Gene3D" id="1.20.5.1930">
    <property type="match status" value="1"/>
</dbReference>
<evidence type="ECO:0000256" key="8">
    <source>
        <dbReference type="ARBA" id="ARBA00023012"/>
    </source>
</evidence>
<keyword evidence="4" id="KW-0808">Transferase</keyword>
<dbReference type="InterPro" id="IPR011712">
    <property type="entry name" value="Sig_transdc_His_kin_sub3_dim/P"/>
</dbReference>
<evidence type="ECO:0000256" key="7">
    <source>
        <dbReference type="ARBA" id="ARBA00022840"/>
    </source>
</evidence>
<keyword evidence="6 12" id="KW-0418">Kinase</keyword>
<keyword evidence="3" id="KW-0597">Phosphoprotein</keyword>
<dbReference type="Gene3D" id="3.30.565.10">
    <property type="entry name" value="Histidine kinase-like ATPase, C-terminal domain"/>
    <property type="match status" value="1"/>
</dbReference>
<organism evidence="12 13">
    <name type="scientific">Amycolatopsis marina</name>
    <dbReference type="NCBI Taxonomy" id="490629"/>
    <lineage>
        <taxon>Bacteria</taxon>
        <taxon>Bacillati</taxon>
        <taxon>Actinomycetota</taxon>
        <taxon>Actinomycetes</taxon>
        <taxon>Pseudonocardiales</taxon>
        <taxon>Pseudonocardiaceae</taxon>
        <taxon>Amycolatopsis</taxon>
    </lineage>
</organism>
<name>A0A1I1CHY2_9PSEU</name>
<evidence type="ECO:0000256" key="9">
    <source>
        <dbReference type="SAM" id="Phobius"/>
    </source>
</evidence>
<evidence type="ECO:0000313" key="12">
    <source>
        <dbReference type="EMBL" id="SFB61626.1"/>
    </source>
</evidence>
<keyword evidence="9" id="KW-0472">Membrane</keyword>
<accession>A0A1I1CHY2</accession>
<dbReference type="AlphaFoldDB" id="A0A1I1CHY2"/>
<dbReference type="Proteomes" id="UP000243799">
    <property type="component" value="Unassembled WGS sequence"/>
</dbReference>